<organism evidence="3 4">
    <name type="scientific">Marinobacter excellens HL-55</name>
    <dbReference type="NCBI Taxonomy" id="1305731"/>
    <lineage>
        <taxon>Bacteria</taxon>
        <taxon>Pseudomonadati</taxon>
        <taxon>Pseudomonadota</taxon>
        <taxon>Gammaproteobacteria</taxon>
        <taxon>Pseudomonadales</taxon>
        <taxon>Marinobacteraceae</taxon>
        <taxon>Marinobacter</taxon>
    </lineage>
</organism>
<feature type="signal peptide" evidence="2">
    <location>
        <begin position="1"/>
        <end position="27"/>
    </location>
</feature>
<name>A0A0P7ZGZ4_9GAMM</name>
<feature type="chain" id="PRO_5006147167" description="Porin" evidence="2">
    <location>
        <begin position="28"/>
        <end position="384"/>
    </location>
</feature>
<dbReference type="PATRIC" id="fig|1305731.5.peg.417"/>
<evidence type="ECO:0000313" key="4">
    <source>
        <dbReference type="Proteomes" id="UP000050416"/>
    </source>
</evidence>
<evidence type="ECO:0008006" key="5">
    <source>
        <dbReference type="Google" id="ProtNLM"/>
    </source>
</evidence>
<evidence type="ECO:0000256" key="2">
    <source>
        <dbReference type="SAM" id="SignalP"/>
    </source>
</evidence>
<dbReference type="STRING" id="1305731.GCA_000934705_03651"/>
<dbReference type="Pfam" id="PF19577">
    <property type="entry name" value="DcaP"/>
    <property type="match status" value="1"/>
</dbReference>
<protein>
    <recommendedName>
        <fullName evidence="5">Porin</fullName>
    </recommendedName>
</protein>
<dbReference type="AlphaFoldDB" id="A0A0P7ZGZ4"/>
<dbReference type="InterPro" id="IPR045748">
    <property type="entry name" value="DcaP"/>
</dbReference>
<gene>
    <name evidence="3" type="ORF">HLUCCX14_09830</name>
</gene>
<sequence length="384" mass="40087">MQSNKLRMAIRATAAMAALGIAGQVSAVELNTGEYKTNLYGFARVAASYDIDEDLASGGQSANFSNITGGSNTSDGHFGMDANTSRVGLSVVAPSGMKAVVEYDFDRDDSLTPRLRHAYGEYNGVLIGQNWSNYNSFVGNTSSLDFDGVPGLAGTQGRAVQVRYTTGALSFSIEEPANTVVNGSDTDGDPDTSSTRDGTPAFTARLEDSEGGLSYSAAVMAKQLTYDTGSDDDSVIGYAAFLAAKFAVTDMISVQGAVNYGDGAGGYVWRAGGNFGQPDGYLDGNDVETNEAWGAALGASMNLGGGRSVNLGYGTASVDLDDAVDAGQATAATTDTNTMVFLNYQWSPVEKVNMGVEYAYLETETQGGADGDANRLLFLAQYSF</sequence>
<dbReference type="Proteomes" id="UP000050416">
    <property type="component" value="Unassembled WGS sequence"/>
</dbReference>
<dbReference type="OrthoDB" id="190887at2"/>
<keyword evidence="2" id="KW-0732">Signal</keyword>
<feature type="region of interest" description="Disordered" evidence="1">
    <location>
        <begin position="178"/>
        <end position="199"/>
    </location>
</feature>
<accession>A0A0P7ZGZ4</accession>
<proteinExistence type="predicted"/>
<dbReference type="EMBL" id="LJZQ01000013">
    <property type="protein sequence ID" value="KPQ28606.1"/>
    <property type="molecule type" value="Genomic_DNA"/>
</dbReference>
<dbReference type="SUPFAM" id="SSF56935">
    <property type="entry name" value="Porins"/>
    <property type="match status" value="1"/>
</dbReference>
<evidence type="ECO:0000313" key="3">
    <source>
        <dbReference type="EMBL" id="KPQ28606.1"/>
    </source>
</evidence>
<reference evidence="3 4" key="1">
    <citation type="submission" date="2015-09" db="EMBL/GenBank/DDBJ databases">
        <title>Identification and resolution of microdiversity through metagenomic sequencing of parallel consortia.</title>
        <authorList>
            <person name="Nelson W.C."/>
            <person name="Romine M.F."/>
            <person name="Lindemann S.R."/>
        </authorList>
    </citation>
    <scope>NUCLEOTIDE SEQUENCE [LARGE SCALE GENOMIC DNA]</scope>
    <source>
        <strain evidence="3">HL-55</strain>
    </source>
</reference>
<evidence type="ECO:0000256" key="1">
    <source>
        <dbReference type="SAM" id="MobiDB-lite"/>
    </source>
</evidence>
<comment type="caution">
    <text evidence="3">The sequence shown here is derived from an EMBL/GenBank/DDBJ whole genome shotgun (WGS) entry which is preliminary data.</text>
</comment>